<evidence type="ECO:0000256" key="3">
    <source>
        <dbReference type="SAM" id="MobiDB-lite"/>
    </source>
</evidence>
<proteinExistence type="predicted"/>
<keyword evidence="6" id="KW-1185">Reference proteome</keyword>
<reference evidence="6" key="1">
    <citation type="journal article" date="2019" name="Int. J. Syst. Evol. Microbiol.">
        <title>The Global Catalogue of Microorganisms (GCM) 10K type strain sequencing project: providing services to taxonomists for standard genome sequencing and annotation.</title>
        <authorList>
            <consortium name="The Broad Institute Genomics Platform"/>
            <consortium name="The Broad Institute Genome Sequencing Center for Infectious Disease"/>
            <person name="Wu L."/>
            <person name="Ma J."/>
        </authorList>
    </citation>
    <scope>NUCLEOTIDE SEQUENCE [LARGE SCALE GENOMIC DNA]</scope>
    <source>
        <strain evidence="6">TBRC 5832</strain>
    </source>
</reference>
<dbReference type="RefSeq" id="WP_378067708.1">
    <property type="nucleotide sequence ID" value="NZ_JBHSBL010000016.1"/>
</dbReference>
<dbReference type="EMBL" id="JBHSBL010000016">
    <property type="protein sequence ID" value="MFC4066735.1"/>
    <property type="molecule type" value="Genomic_DNA"/>
</dbReference>
<feature type="compositionally biased region" description="Low complexity" evidence="3">
    <location>
        <begin position="24"/>
        <end position="33"/>
    </location>
</feature>
<dbReference type="InterPro" id="IPR002104">
    <property type="entry name" value="Integrase_catalytic"/>
</dbReference>
<gene>
    <name evidence="5" type="ORF">ACFO0C_17495</name>
</gene>
<evidence type="ECO:0000256" key="2">
    <source>
        <dbReference type="ARBA" id="ARBA00023172"/>
    </source>
</evidence>
<evidence type="ECO:0000259" key="4">
    <source>
        <dbReference type="PROSITE" id="PS51898"/>
    </source>
</evidence>
<dbReference type="Proteomes" id="UP001595867">
    <property type="component" value="Unassembled WGS sequence"/>
</dbReference>
<keyword evidence="1" id="KW-0238">DNA-binding</keyword>
<dbReference type="InterPro" id="IPR010998">
    <property type="entry name" value="Integrase_recombinase_N"/>
</dbReference>
<dbReference type="PROSITE" id="PS51898">
    <property type="entry name" value="TYR_RECOMBINASE"/>
    <property type="match status" value="1"/>
</dbReference>
<feature type="region of interest" description="Disordered" evidence="3">
    <location>
        <begin position="1"/>
        <end position="34"/>
    </location>
</feature>
<accession>A0ABV8IYE4</accession>
<feature type="compositionally biased region" description="Pro residues" evidence="3">
    <location>
        <begin position="12"/>
        <end position="23"/>
    </location>
</feature>
<dbReference type="InterPro" id="IPR013762">
    <property type="entry name" value="Integrase-like_cat_sf"/>
</dbReference>
<dbReference type="InterPro" id="IPR052925">
    <property type="entry name" value="Phage_Integrase-like_Recomb"/>
</dbReference>
<dbReference type="SUPFAM" id="SSF47823">
    <property type="entry name" value="lambda integrase-like, N-terminal domain"/>
    <property type="match status" value="1"/>
</dbReference>
<name>A0ABV8IYE4_9ACTN</name>
<evidence type="ECO:0000256" key="1">
    <source>
        <dbReference type="ARBA" id="ARBA00023125"/>
    </source>
</evidence>
<dbReference type="Gene3D" id="1.10.443.10">
    <property type="entry name" value="Intergrase catalytic core"/>
    <property type="match status" value="1"/>
</dbReference>
<keyword evidence="2" id="KW-0233">DNA recombination</keyword>
<protein>
    <recommendedName>
        <fullName evidence="4">Tyr recombinase domain-containing protein</fullName>
    </recommendedName>
</protein>
<comment type="caution">
    <text evidence="5">The sequence shown here is derived from an EMBL/GenBank/DDBJ whole genome shotgun (WGS) entry which is preliminary data.</text>
</comment>
<evidence type="ECO:0000313" key="5">
    <source>
        <dbReference type="EMBL" id="MFC4066735.1"/>
    </source>
</evidence>
<dbReference type="PANTHER" id="PTHR34605:SF4">
    <property type="entry name" value="DNA ADENINE METHYLTRANSFERASE"/>
    <property type="match status" value="1"/>
</dbReference>
<feature type="domain" description="Tyr recombinase" evidence="4">
    <location>
        <begin position="193"/>
        <end position="405"/>
    </location>
</feature>
<dbReference type="SUPFAM" id="SSF56349">
    <property type="entry name" value="DNA breaking-rejoining enzymes"/>
    <property type="match status" value="1"/>
</dbReference>
<dbReference type="PANTHER" id="PTHR34605">
    <property type="entry name" value="PHAGE_INTEGRASE DOMAIN-CONTAINING PROTEIN"/>
    <property type="match status" value="1"/>
</dbReference>
<dbReference type="Gene3D" id="1.10.150.130">
    <property type="match status" value="1"/>
</dbReference>
<sequence>MSAPVYKVSPHPATPDPAAPDPAGPGTDLAPGPVTGEIVTAHRGGARRLDLDTYLAAHRPADPHDAARLAALAAAAGRYAESAQAAATTRKYDTGWAEFQAFCRQFGLDAGPPADVEVVALYLAQMALEGLAVSTQDGRLAAIRDRHLDAGYRSPTSDDRFKRIRDGVRRTHGVRADGKAPISLPLLAAMLTARTPGPRPADTASATDRLTWLGALRDRCLLTLGFFAATRRSELTALTVDHLQLDEQGLRVLIARSKRDQEGAGRIVDIPYAPPDLAWFCPVRHTLTWLDATGRRPHLHRPGQPRPGTVPLLSGLTRGAAVRTTALTDRAVADIVKAAATAAGQPTEIVANLAGHSLRAGFATAADAAHVPEQITARVLGHTGTTTSHYIRHTFDGTAHRAIYHSARSIDTGT</sequence>
<organism evidence="5 6">
    <name type="scientific">Actinoplanes subglobosus</name>
    <dbReference type="NCBI Taxonomy" id="1547892"/>
    <lineage>
        <taxon>Bacteria</taxon>
        <taxon>Bacillati</taxon>
        <taxon>Actinomycetota</taxon>
        <taxon>Actinomycetes</taxon>
        <taxon>Micromonosporales</taxon>
        <taxon>Micromonosporaceae</taxon>
        <taxon>Actinoplanes</taxon>
    </lineage>
</organism>
<evidence type="ECO:0000313" key="6">
    <source>
        <dbReference type="Proteomes" id="UP001595867"/>
    </source>
</evidence>
<dbReference type="InterPro" id="IPR011010">
    <property type="entry name" value="DNA_brk_join_enz"/>
</dbReference>